<feature type="domain" description="DUF3298" evidence="1">
    <location>
        <begin position="179"/>
        <end position="255"/>
    </location>
</feature>
<dbReference type="PROSITE" id="PS51257">
    <property type="entry name" value="PROKAR_LIPOPROTEIN"/>
    <property type="match status" value="1"/>
</dbReference>
<dbReference type="Gene3D" id="3.30.565.40">
    <property type="entry name" value="Fervidobacterium nodosum Rt17-B1 like"/>
    <property type="match status" value="1"/>
</dbReference>
<evidence type="ECO:0000259" key="1">
    <source>
        <dbReference type="Pfam" id="PF11738"/>
    </source>
</evidence>
<evidence type="ECO:0000313" key="2">
    <source>
        <dbReference type="EMBL" id="BFO75700.1"/>
    </source>
</evidence>
<dbReference type="InterPro" id="IPR021729">
    <property type="entry name" value="DUF3298"/>
</dbReference>
<dbReference type="Gene3D" id="3.90.640.20">
    <property type="entry name" value="Heat-shock cognate protein, ATPase"/>
    <property type="match status" value="1"/>
</dbReference>
<dbReference type="InterPro" id="IPR037126">
    <property type="entry name" value="PdaC/RsiV-like_sf"/>
</dbReference>
<protein>
    <recommendedName>
        <fullName evidence="1">DUF3298 domain-containing protein</fullName>
    </recommendedName>
</protein>
<sequence length="265" mass="30450">MKKLLVATLVALLVVSCGNTGHSISKLKDIEFDSIAVDSICTLTKEEKSPRISISLRLLYAKGQKAAIINDSLLQSAILGYRDISAYYHKLSFKQRIDTIVSRIITDYKDMYSDMYRHNRKDADSYNVTHNVRTKVETFKDNTITYTANVYYRVDKDAEVRMPVVLNFDVNTGQLIHLDNLFVSGYKPLLNEMIEQKLIRQFNAGDKDGLKRMKFFAYTPIYPSENFILKKDKIIFVYGQDEIAPHDKGEIRVAIDNDELTKILK</sequence>
<dbReference type="EMBL" id="AP035787">
    <property type="protein sequence ID" value="BFO75700.1"/>
    <property type="molecule type" value="Genomic_DNA"/>
</dbReference>
<organism evidence="2">
    <name type="scientific">Prevotella sp. GTC17259</name>
    <dbReference type="NCBI Taxonomy" id="3236795"/>
    <lineage>
        <taxon>Bacteria</taxon>
        <taxon>Pseudomonadati</taxon>
        <taxon>Bacteroidota</taxon>
        <taxon>Bacteroidia</taxon>
        <taxon>Bacteroidales</taxon>
        <taxon>Prevotellaceae</taxon>
        <taxon>Prevotella</taxon>
    </lineage>
</organism>
<proteinExistence type="predicted"/>
<dbReference type="AlphaFoldDB" id="A0AB33J1G0"/>
<accession>A0AB33J1G0</accession>
<name>A0AB33J1G0_9BACT</name>
<dbReference type="Pfam" id="PF11738">
    <property type="entry name" value="DUF3298"/>
    <property type="match status" value="1"/>
</dbReference>
<reference evidence="2" key="1">
    <citation type="submission" date="2024-07" db="EMBL/GenBank/DDBJ databases">
        <title>Complete genome sequence of Prevotella sp. YM-2024 GTC17259.</title>
        <authorList>
            <person name="Hayashi M."/>
            <person name="Muto Y."/>
            <person name="Tanaka K."/>
            <person name="Niwa H."/>
        </authorList>
    </citation>
    <scope>NUCLEOTIDE SEQUENCE</scope>
    <source>
        <strain evidence="2">GTC17259</strain>
    </source>
</reference>
<gene>
    <name evidence="2" type="ORF">GTC17259_07500</name>
</gene>